<proteinExistence type="predicted"/>
<reference evidence="1 2" key="1">
    <citation type="submission" date="2014-02" db="EMBL/GenBank/DDBJ databases">
        <title>Single nucleus genome sequencing reveals high similarity among nuclei of an endomycorrhizal fungus.</title>
        <authorList>
            <person name="Lin K."/>
            <person name="Geurts R."/>
            <person name="Zhang Z."/>
            <person name="Limpens E."/>
            <person name="Saunders D.G."/>
            <person name="Mu D."/>
            <person name="Pang E."/>
            <person name="Cao H."/>
            <person name="Cha H."/>
            <person name="Lin T."/>
            <person name="Zhou Q."/>
            <person name="Shang Y."/>
            <person name="Li Y."/>
            <person name="Ivanov S."/>
            <person name="Sharma T."/>
            <person name="Velzen R.V."/>
            <person name="Ruijter N.D."/>
            <person name="Aanen D.K."/>
            <person name="Win J."/>
            <person name="Kamoun S."/>
            <person name="Bisseling T."/>
            <person name="Huang S."/>
        </authorList>
    </citation>
    <scope>NUCLEOTIDE SEQUENCE [LARGE SCALE GENOMIC DNA]</scope>
    <source>
        <strain evidence="2">DAOM197198w</strain>
    </source>
</reference>
<evidence type="ECO:0008006" key="3">
    <source>
        <dbReference type="Google" id="ProtNLM"/>
    </source>
</evidence>
<evidence type="ECO:0000313" key="2">
    <source>
        <dbReference type="Proteomes" id="UP000022910"/>
    </source>
</evidence>
<organism evidence="1 2">
    <name type="scientific">Rhizophagus irregularis (strain DAOM 197198w)</name>
    <name type="common">Glomus intraradices</name>
    <dbReference type="NCBI Taxonomy" id="1432141"/>
    <lineage>
        <taxon>Eukaryota</taxon>
        <taxon>Fungi</taxon>
        <taxon>Fungi incertae sedis</taxon>
        <taxon>Mucoromycota</taxon>
        <taxon>Glomeromycotina</taxon>
        <taxon>Glomeromycetes</taxon>
        <taxon>Glomerales</taxon>
        <taxon>Glomeraceae</taxon>
        <taxon>Rhizophagus</taxon>
    </lineage>
</organism>
<name>A0A015KJG9_RHIIW</name>
<sequence>MLPTLTSLQKRKPSLYPSDWLCCLCHSAPEDMNHLWTCPYIISHASPKSIYHKLILSFHDACITNFSELVSLSDTFLLEFSALDCWDFITPSPSCLWLTRGLFPTDLVQYLCKLLPKKKTLEVLTSLLSNLHEQLYWNI</sequence>
<protein>
    <recommendedName>
        <fullName evidence="3">Reverse transcriptase zinc-binding domain-containing protein</fullName>
    </recommendedName>
</protein>
<dbReference type="HOGENOM" id="CLU_1886881_0_0_1"/>
<dbReference type="Proteomes" id="UP000022910">
    <property type="component" value="Unassembled WGS sequence"/>
</dbReference>
<comment type="caution">
    <text evidence="1">The sequence shown here is derived from an EMBL/GenBank/DDBJ whole genome shotgun (WGS) entry which is preliminary data.</text>
</comment>
<keyword evidence="2" id="KW-1185">Reference proteome</keyword>
<dbReference type="EMBL" id="JEMT01026170">
    <property type="protein sequence ID" value="EXX59821.1"/>
    <property type="molecule type" value="Genomic_DNA"/>
</dbReference>
<gene>
    <name evidence="1" type="ORF">RirG_185600</name>
</gene>
<accession>A0A015KJG9</accession>
<dbReference type="AlphaFoldDB" id="A0A015KJG9"/>
<evidence type="ECO:0000313" key="1">
    <source>
        <dbReference type="EMBL" id="EXX59821.1"/>
    </source>
</evidence>